<name>A0ACA9NYR3_9GLOM</name>
<organism evidence="1 2">
    <name type="scientific">Racocetra persica</name>
    <dbReference type="NCBI Taxonomy" id="160502"/>
    <lineage>
        <taxon>Eukaryota</taxon>
        <taxon>Fungi</taxon>
        <taxon>Fungi incertae sedis</taxon>
        <taxon>Mucoromycota</taxon>
        <taxon>Glomeromycotina</taxon>
        <taxon>Glomeromycetes</taxon>
        <taxon>Diversisporales</taxon>
        <taxon>Gigasporaceae</taxon>
        <taxon>Racocetra</taxon>
    </lineage>
</organism>
<proteinExistence type="predicted"/>
<dbReference type="EMBL" id="CAJVQC010017371">
    <property type="protein sequence ID" value="CAG8684268.1"/>
    <property type="molecule type" value="Genomic_DNA"/>
</dbReference>
<gene>
    <name evidence="1" type="ORF">RPERSI_LOCUS9262</name>
</gene>
<evidence type="ECO:0000313" key="1">
    <source>
        <dbReference type="EMBL" id="CAG8684268.1"/>
    </source>
</evidence>
<evidence type="ECO:0000313" key="2">
    <source>
        <dbReference type="Proteomes" id="UP000789920"/>
    </source>
</evidence>
<dbReference type="Proteomes" id="UP000789920">
    <property type="component" value="Unassembled WGS sequence"/>
</dbReference>
<feature type="non-terminal residue" evidence="1">
    <location>
        <position position="1"/>
    </location>
</feature>
<reference evidence="1" key="1">
    <citation type="submission" date="2021-06" db="EMBL/GenBank/DDBJ databases">
        <authorList>
            <person name="Kallberg Y."/>
            <person name="Tangrot J."/>
            <person name="Rosling A."/>
        </authorList>
    </citation>
    <scope>NUCLEOTIDE SEQUENCE</scope>
    <source>
        <strain evidence="1">MA461A</strain>
    </source>
</reference>
<keyword evidence="2" id="KW-1185">Reference proteome</keyword>
<protein>
    <submittedName>
        <fullName evidence="1">15053_t:CDS:1</fullName>
    </submittedName>
</protein>
<comment type="caution">
    <text evidence="1">The sequence shown here is derived from an EMBL/GenBank/DDBJ whole genome shotgun (WGS) entry which is preliminary data.</text>
</comment>
<sequence>IPDNEANTAVFHYKKVKSPLLDKAMQLWIEQVVGNQIFLTEAIIKEKAEFFARALGLPDGVLKFSNGWVHKFKKSNNLRNYRLHGEANSTPLELLPGQRAKLHEIIEKYPLNNVFNADETGLFFRMAPHQTLVSQPQSGWKKVFLIYMLEPDKELSGEEESSNEESESEESEDKESESEELDEEI</sequence>
<accession>A0ACA9NYR3</accession>